<feature type="region of interest" description="Disordered" evidence="1">
    <location>
        <begin position="1"/>
        <end position="29"/>
    </location>
</feature>
<organism evidence="2 3">
    <name type="scientific">Oryza meyeriana var. granulata</name>
    <dbReference type="NCBI Taxonomy" id="110450"/>
    <lineage>
        <taxon>Eukaryota</taxon>
        <taxon>Viridiplantae</taxon>
        <taxon>Streptophyta</taxon>
        <taxon>Embryophyta</taxon>
        <taxon>Tracheophyta</taxon>
        <taxon>Spermatophyta</taxon>
        <taxon>Magnoliopsida</taxon>
        <taxon>Liliopsida</taxon>
        <taxon>Poales</taxon>
        <taxon>Poaceae</taxon>
        <taxon>BOP clade</taxon>
        <taxon>Oryzoideae</taxon>
        <taxon>Oryzeae</taxon>
        <taxon>Oryzinae</taxon>
        <taxon>Oryza</taxon>
        <taxon>Oryza meyeriana</taxon>
    </lineage>
</organism>
<feature type="compositionally biased region" description="Polar residues" evidence="1">
    <location>
        <begin position="17"/>
        <end position="29"/>
    </location>
</feature>
<reference evidence="2 3" key="1">
    <citation type="submission" date="2019-11" db="EMBL/GenBank/DDBJ databases">
        <title>Whole genome sequence of Oryza granulata.</title>
        <authorList>
            <person name="Li W."/>
        </authorList>
    </citation>
    <scope>NUCLEOTIDE SEQUENCE [LARGE SCALE GENOMIC DNA]</scope>
    <source>
        <strain evidence="3">cv. Menghai</strain>
        <tissue evidence="2">Leaf</tissue>
    </source>
</reference>
<protein>
    <submittedName>
        <fullName evidence="2">Uncharacterized protein</fullName>
    </submittedName>
</protein>
<accession>A0A6G1CU16</accession>
<feature type="region of interest" description="Disordered" evidence="1">
    <location>
        <begin position="67"/>
        <end position="130"/>
    </location>
</feature>
<name>A0A6G1CU16_9ORYZ</name>
<comment type="caution">
    <text evidence="2">The sequence shown here is derived from an EMBL/GenBank/DDBJ whole genome shotgun (WGS) entry which is preliminary data.</text>
</comment>
<gene>
    <name evidence="2" type="ORF">E2562_027988</name>
</gene>
<keyword evidence="3" id="KW-1185">Reference proteome</keyword>
<evidence type="ECO:0000313" key="2">
    <source>
        <dbReference type="EMBL" id="KAF0903572.1"/>
    </source>
</evidence>
<feature type="compositionally biased region" description="Basic and acidic residues" evidence="1">
    <location>
        <begin position="94"/>
        <end position="103"/>
    </location>
</feature>
<dbReference type="Proteomes" id="UP000479710">
    <property type="component" value="Unassembled WGS sequence"/>
</dbReference>
<evidence type="ECO:0000256" key="1">
    <source>
        <dbReference type="SAM" id="MobiDB-lite"/>
    </source>
</evidence>
<dbReference type="EMBL" id="SPHZ02000008">
    <property type="protein sequence ID" value="KAF0903572.1"/>
    <property type="molecule type" value="Genomic_DNA"/>
</dbReference>
<sequence length="148" mass="15325">MRPPSLLDSPARRRSSEPSLTTASTSQNPTCRRLLPAVTTVRSTSGRIRTDSILSAGTTLLMCEGLSNSSVPASKPSSRTLASAAGGEAASRMAEAREEESRVLRGVGAGAKVEGSGGGRPWLRKERQMGPAGAAGLARGYFLGRGAR</sequence>
<feature type="compositionally biased region" description="Low complexity" evidence="1">
    <location>
        <begin position="67"/>
        <end position="93"/>
    </location>
</feature>
<dbReference type="AlphaFoldDB" id="A0A6G1CU16"/>
<evidence type="ECO:0000313" key="3">
    <source>
        <dbReference type="Proteomes" id="UP000479710"/>
    </source>
</evidence>
<proteinExistence type="predicted"/>